<proteinExistence type="inferred from homology"/>
<evidence type="ECO:0000256" key="4">
    <source>
        <dbReference type="ARBA" id="ARBA00022989"/>
    </source>
</evidence>
<evidence type="ECO:0000256" key="3">
    <source>
        <dbReference type="ARBA" id="ARBA00022692"/>
    </source>
</evidence>
<dbReference type="AlphaFoldDB" id="A0A078K4H2"/>
<accession>A0A078K4H2</accession>
<organism evidence="8 11">
    <name type="scientific">Plasmodium yoelii</name>
    <dbReference type="NCBI Taxonomy" id="5861"/>
    <lineage>
        <taxon>Eukaryota</taxon>
        <taxon>Sar</taxon>
        <taxon>Alveolata</taxon>
        <taxon>Apicomplexa</taxon>
        <taxon>Aconoidasida</taxon>
        <taxon>Haemosporida</taxon>
        <taxon>Plasmodiidae</taxon>
        <taxon>Plasmodium</taxon>
        <taxon>Plasmodium (Vinckeia)</taxon>
    </lineage>
</organism>
<dbReference type="PANTHER" id="PTHR10926">
    <property type="entry name" value="CELL CYCLE CONTROL PROTEIN 50"/>
    <property type="match status" value="1"/>
</dbReference>
<keyword evidence="4 7" id="KW-1133">Transmembrane helix</keyword>
<gene>
    <name evidence="9" type="ORF">PY17X_0916600</name>
    <name evidence="8" type="ORF">PYYM_0916100</name>
</gene>
<dbReference type="KEGG" id="pyo:PY17X_0916600"/>
<reference evidence="9" key="3">
    <citation type="submission" date="2014-05" db="EMBL/GenBank/DDBJ databases">
        <authorList>
            <person name="Aslett M.A."/>
            <person name="De Silva N."/>
        </authorList>
    </citation>
    <scope>NUCLEOTIDE SEQUENCE</scope>
    <source>
        <strain evidence="9">17X</strain>
    </source>
</reference>
<dbReference type="OMA" id="VQWYRME"/>
<evidence type="ECO:0000313" key="9">
    <source>
        <dbReference type="EMBL" id="VTZ78357.1"/>
    </source>
</evidence>
<evidence type="ECO:0000313" key="8">
    <source>
        <dbReference type="EMBL" id="CDU17940.1"/>
    </source>
</evidence>
<dbReference type="Proteomes" id="UP000072904">
    <property type="component" value="Chromosome 9"/>
</dbReference>
<evidence type="ECO:0000256" key="5">
    <source>
        <dbReference type="ARBA" id="ARBA00023136"/>
    </source>
</evidence>
<comment type="subcellular location">
    <subcellularLocation>
        <location evidence="1">Membrane</location>
        <topology evidence="1">Multi-pass membrane protein</topology>
    </subcellularLocation>
</comment>
<reference evidence="9" key="4">
    <citation type="submission" date="2019-05" db="EMBL/GenBank/DDBJ databases">
        <authorList>
            <consortium name="Pathogen Informatics"/>
        </authorList>
    </citation>
    <scope>NUCLEOTIDE SEQUENCE</scope>
    <source>
        <strain evidence="9">17X</strain>
    </source>
</reference>
<dbReference type="VEuPathDB" id="PlasmoDB:PYYM_0916100"/>
<evidence type="ECO:0000313" key="11">
    <source>
        <dbReference type="Proteomes" id="UP000072904"/>
    </source>
</evidence>
<dbReference type="OrthoDB" id="340608at2759"/>
<reference evidence="10 11" key="1">
    <citation type="journal article" date="2014" name="BMC Biol.">
        <title>A comprehensive evaluation of rodent malaria parasite genomes and gene expression.</title>
        <authorList>
            <person name="Otto T.D."/>
            <person name="Bohme U."/>
            <person name="Jackson A.P."/>
            <person name="Hunt M."/>
            <person name="Franke-Fayard B."/>
            <person name="Hoeijmakers W.A."/>
            <person name="Religa A.A."/>
            <person name="Robertson L."/>
            <person name="Sanders M."/>
            <person name="Ogun S.A."/>
            <person name="Cunningham D."/>
            <person name="Erhart A."/>
            <person name="Billker O."/>
            <person name="Khan S.M."/>
            <person name="Stunnenberg H.G."/>
            <person name="Langhorne J."/>
            <person name="Holder A.A."/>
            <person name="Waters A.P."/>
            <person name="Newbold C.I."/>
            <person name="Pain A."/>
            <person name="Berriman M."/>
            <person name="Janse C.J."/>
        </authorList>
    </citation>
    <scope>NUCLEOTIDE SEQUENCE [LARGE SCALE GENOMIC DNA]</scope>
    <source>
        <strain evidence="9 10">17X</strain>
        <strain evidence="8 11">YM</strain>
    </source>
</reference>
<reference evidence="8" key="2">
    <citation type="submission" date="2014-05" db="EMBL/GenBank/DDBJ databases">
        <authorList>
            <person name="Aslett A.Martin."/>
            <person name="De Silva Nishadi"/>
        </authorList>
    </citation>
    <scope>NUCLEOTIDE SEQUENCE</scope>
    <source>
        <strain evidence="8">YM</strain>
    </source>
</reference>
<dbReference type="Proteomes" id="UP000072874">
    <property type="component" value="Chromosome 9"/>
</dbReference>
<dbReference type="Pfam" id="PF03381">
    <property type="entry name" value="CDC50"/>
    <property type="match status" value="1"/>
</dbReference>
<dbReference type="PANTHER" id="PTHR10926:SF0">
    <property type="entry name" value="CDC50, ISOFORM A"/>
    <property type="match status" value="1"/>
</dbReference>
<feature type="transmembrane region" description="Helical" evidence="7">
    <location>
        <begin position="50"/>
        <end position="77"/>
    </location>
</feature>
<keyword evidence="3 7" id="KW-0812">Transmembrane</keyword>
<dbReference type="VEuPathDB" id="PlasmoDB:PY00797"/>
<dbReference type="GO" id="GO:0005886">
    <property type="term" value="C:plasma membrane"/>
    <property type="evidence" value="ECO:0007669"/>
    <property type="project" value="TreeGrafter"/>
</dbReference>
<evidence type="ECO:0000256" key="1">
    <source>
        <dbReference type="ARBA" id="ARBA00004141"/>
    </source>
</evidence>
<sequence>MKNNRIHTNIMDRKRNNNKTFYKKSSNFLNKINKFVQWYRMEKVFGPAFVYKYSTLIAFFIFLFILNLSIGIAILYLSSQYIECKIPYEYKSQPYTKYSIIKVTPKHCKGRENLKELKGEINIHYEIYGVQQNHYSFMKSLNTEQLGGKIVVSKNDLNQCYPLITYFKDRINKILHPCGILPWNVFNDNYIFYDKEPDDPPFPSPLPLKERVEDITIKYFRKFFKNPHPENIKLYKDKVYFWMDAETQSEALHENIVANEKLLILSQALKYDISGNAMENSHFINWMIPSPFSYIKRLYGKLSGPISFPFYIYIENNFRTAEAKTIIITEANFYINNKLIGIIFIIISIFSLILSILYYMRMKKHKFMRQVDE</sequence>
<dbReference type="GeneID" id="3792320"/>
<dbReference type="GO" id="GO:0005783">
    <property type="term" value="C:endoplasmic reticulum"/>
    <property type="evidence" value="ECO:0007669"/>
    <property type="project" value="TreeGrafter"/>
</dbReference>
<evidence type="ECO:0000256" key="2">
    <source>
        <dbReference type="ARBA" id="ARBA00009457"/>
    </source>
</evidence>
<evidence type="ECO:0000256" key="6">
    <source>
        <dbReference type="PIRNR" id="PIRNR015840"/>
    </source>
</evidence>
<dbReference type="EMBL" id="LM993663">
    <property type="protein sequence ID" value="VTZ78357.1"/>
    <property type="molecule type" value="Genomic_DNA"/>
</dbReference>
<dbReference type="EMBL" id="LK934637">
    <property type="protein sequence ID" value="CDU17940.1"/>
    <property type="molecule type" value="Genomic_DNA"/>
</dbReference>
<dbReference type="RefSeq" id="XP_726980.2">
    <property type="nucleotide sequence ID" value="XM_721887.2"/>
</dbReference>
<name>A0A078K4H2_PLAYE</name>
<keyword evidence="5 6" id="KW-0472">Membrane</keyword>
<evidence type="ECO:0000313" key="10">
    <source>
        <dbReference type="Proteomes" id="UP000072874"/>
    </source>
</evidence>
<evidence type="ECO:0000256" key="7">
    <source>
        <dbReference type="SAM" id="Phobius"/>
    </source>
</evidence>
<dbReference type="VEuPathDB" id="PlasmoDB:PY17X_0916600"/>
<dbReference type="VEuPathDB" id="PlasmoDB:Py17XNL_000900190"/>
<dbReference type="GO" id="GO:0005794">
    <property type="term" value="C:Golgi apparatus"/>
    <property type="evidence" value="ECO:0007669"/>
    <property type="project" value="TreeGrafter"/>
</dbReference>
<dbReference type="InterPro" id="IPR005045">
    <property type="entry name" value="CDC50/LEM3_fam"/>
</dbReference>
<comment type="similarity">
    <text evidence="2 6">Belongs to the CDC50/LEM3 family.</text>
</comment>
<feature type="transmembrane region" description="Helical" evidence="7">
    <location>
        <begin position="339"/>
        <end position="360"/>
    </location>
</feature>
<protein>
    <submittedName>
        <fullName evidence="8">LEM3/CDC50 family protein, putative</fullName>
    </submittedName>
</protein>
<dbReference type="PIRSF" id="PIRSF015840">
    <property type="entry name" value="DUF284_TM_euk"/>
    <property type="match status" value="1"/>
</dbReference>